<feature type="non-terminal residue" evidence="6">
    <location>
        <position position="1"/>
    </location>
</feature>
<dbReference type="AlphaFoldDB" id="A0A1Y3BJC8"/>
<feature type="domain" description="Teneurin NHL" evidence="5">
    <location>
        <begin position="1"/>
        <end position="195"/>
    </location>
</feature>
<dbReference type="SUPFAM" id="SSF63825">
    <property type="entry name" value="YWTD domain"/>
    <property type="match status" value="1"/>
</dbReference>
<keyword evidence="2" id="KW-0677">Repeat</keyword>
<evidence type="ECO:0000313" key="7">
    <source>
        <dbReference type="Proteomes" id="UP000194236"/>
    </source>
</evidence>
<dbReference type="Pfam" id="PF25021">
    <property type="entry name" value="TEN_NHL"/>
    <property type="match status" value="1"/>
</dbReference>
<keyword evidence="3" id="KW-1015">Disulfide bond</keyword>
<sequence length="215" mass="23774">DGTISTVVELSESSVAYKYHLAIGSVDGKLYFSDPEKHQVFRVINTESPNDPRNNLEVFVGSGVKCLPGDRAACGDGRSAREAKLSYPKGIVLAPTGELYIADGTNIRMVDTFGIIHTIIGDHYHKSHWKPISCSGSTPINKLILRWPTQLAISPLDQTLHILDDHMVLKVTNDKRIIIVAGRPSHCPSYIHHRHQTNDSEDKKELSDSKEPLAT</sequence>
<evidence type="ECO:0000256" key="1">
    <source>
        <dbReference type="ARBA" id="ARBA00022536"/>
    </source>
</evidence>
<keyword evidence="1" id="KW-0245">EGF-like domain</keyword>
<evidence type="ECO:0000313" key="6">
    <source>
        <dbReference type="EMBL" id="OTF81039.1"/>
    </source>
</evidence>
<evidence type="ECO:0000259" key="5">
    <source>
        <dbReference type="Pfam" id="PF25021"/>
    </source>
</evidence>
<dbReference type="Gene3D" id="2.120.10.30">
    <property type="entry name" value="TolB, C-terminal domain"/>
    <property type="match status" value="1"/>
</dbReference>
<evidence type="ECO:0000256" key="3">
    <source>
        <dbReference type="ARBA" id="ARBA00023157"/>
    </source>
</evidence>
<evidence type="ECO:0000256" key="4">
    <source>
        <dbReference type="SAM" id="MobiDB-lite"/>
    </source>
</evidence>
<gene>
    <name evidence="6" type="ORF">BLA29_010854</name>
</gene>
<organism evidence="6 7">
    <name type="scientific">Euroglyphus maynei</name>
    <name type="common">Mayne's house dust mite</name>
    <dbReference type="NCBI Taxonomy" id="6958"/>
    <lineage>
        <taxon>Eukaryota</taxon>
        <taxon>Metazoa</taxon>
        <taxon>Ecdysozoa</taxon>
        <taxon>Arthropoda</taxon>
        <taxon>Chelicerata</taxon>
        <taxon>Arachnida</taxon>
        <taxon>Acari</taxon>
        <taxon>Acariformes</taxon>
        <taxon>Sarcoptiformes</taxon>
        <taxon>Astigmata</taxon>
        <taxon>Psoroptidia</taxon>
        <taxon>Analgoidea</taxon>
        <taxon>Pyroglyphidae</taxon>
        <taxon>Pyroglyphinae</taxon>
        <taxon>Euroglyphus</taxon>
    </lineage>
</organism>
<dbReference type="Proteomes" id="UP000194236">
    <property type="component" value="Unassembled WGS sequence"/>
</dbReference>
<dbReference type="InterPro" id="IPR056822">
    <property type="entry name" value="TEN_NHL"/>
</dbReference>
<proteinExistence type="predicted"/>
<accession>A0A1Y3BJC8</accession>
<keyword evidence="7" id="KW-1185">Reference proteome</keyword>
<dbReference type="InterPro" id="IPR011042">
    <property type="entry name" value="6-blade_b-propeller_TolB-like"/>
</dbReference>
<feature type="region of interest" description="Disordered" evidence="4">
    <location>
        <begin position="189"/>
        <end position="215"/>
    </location>
</feature>
<comment type="caution">
    <text evidence="6">The sequence shown here is derived from an EMBL/GenBank/DDBJ whole genome shotgun (WGS) entry which is preliminary data.</text>
</comment>
<dbReference type="GO" id="GO:0008045">
    <property type="term" value="P:motor neuron axon guidance"/>
    <property type="evidence" value="ECO:0007669"/>
    <property type="project" value="TreeGrafter"/>
</dbReference>
<dbReference type="EMBL" id="MUJZ01015537">
    <property type="protein sequence ID" value="OTF81039.1"/>
    <property type="molecule type" value="Genomic_DNA"/>
</dbReference>
<evidence type="ECO:0000256" key="2">
    <source>
        <dbReference type="ARBA" id="ARBA00022737"/>
    </source>
</evidence>
<name>A0A1Y3BJC8_EURMA</name>
<dbReference type="PANTHER" id="PTHR11219:SF72">
    <property type="entry name" value="TENEURIN-M"/>
    <property type="match status" value="1"/>
</dbReference>
<reference evidence="6 7" key="1">
    <citation type="submission" date="2017-03" db="EMBL/GenBank/DDBJ databases">
        <title>Genome Survey of Euroglyphus maynei.</title>
        <authorList>
            <person name="Arlian L.G."/>
            <person name="Morgan M.S."/>
            <person name="Rider S.D."/>
        </authorList>
    </citation>
    <scope>NUCLEOTIDE SEQUENCE [LARGE SCALE GENOMIC DNA]</scope>
    <source>
        <strain evidence="6">Arlian Lab</strain>
        <tissue evidence="6">Whole body</tissue>
    </source>
</reference>
<dbReference type="InterPro" id="IPR051216">
    <property type="entry name" value="Teneurin"/>
</dbReference>
<feature type="compositionally biased region" description="Basic and acidic residues" evidence="4">
    <location>
        <begin position="196"/>
        <end position="215"/>
    </location>
</feature>
<dbReference type="PANTHER" id="PTHR11219">
    <property type="entry name" value="TENEURIN AND N-ACETYLGLUCOSAMINE-1-PHOSPHODIESTER ALPHA-N-ACETYLGLUCOSAMINIDASE"/>
    <property type="match status" value="1"/>
</dbReference>
<protein>
    <recommendedName>
        <fullName evidence="5">Teneurin NHL domain-containing protein</fullName>
    </recommendedName>
</protein>
<dbReference type="OrthoDB" id="442731at2759"/>